<reference evidence="2 3" key="1">
    <citation type="submission" date="2018-01" db="EMBL/GenBank/DDBJ databases">
        <title>Draft genome sequence of Streptomyces sp. 13K301.</title>
        <authorList>
            <person name="Sahin N."/>
            <person name="Saygin H."/>
            <person name="Ay H."/>
        </authorList>
    </citation>
    <scope>NUCLEOTIDE SEQUENCE [LARGE SCALE GENOMIC DNA]</scope>
    <source>
        <strain evidence="2 3">13K301</strain>
    </source>
</reference>
<dbReference type="Proteomes" id="UP000235943">
    <property type="component" value="Unassembled WGS sequence"/>
</dbReference>
<accession>A0A2N8TEB9</accession>
<dbReference type="SUPFAM" id="SSF109854">
    <property type="entry name" value="DinB/YfiT-like putative metalloenzymes"/>
    <property type="match status" value="1"/>
</dbReference>
<name>A0A2N8TEB9_9ACTN</name>
<dbReference type="EMBL" id="POUC01000468">
    <property type="protein sequence ID" value="PNG17376.1"/>
    <property type="molecule type" value="Genomic_DNA"/>
</dbReference>
<proteinExistence type="predicted"/>
<keyword evidence="3" id="KW-1185">Reference proteome</keyword>
<feature type="domain" description="DinB-like" evidence="1">
    <location>
        <begin position="12"/>
        <end position="163"/>
    </location>
</feature>
<sequence length="209" mass="24058">MSASRTELTRWQFEFTWSLFEYHLERLEPGDFLWEPAELCWTMRRGPDGTWVPDWADTEPDPVPVPTLGWVSWHIGWWWSVALDHTQGRPPRDRSDIVWPGEGAPTVEWLRGLRTQWLKVLDDLTDQDLDATAPFPWPNDPEHTVAHMVAWVNAELMKNVSEIGQLRLLRGRPSRPCRGHEHGVLRSDLCSVSRADERTGTSTSPTASL</sequence>
<gene>
    <name evidence="2" type="ORF">C1J00_36855</name>
</gene>
<dbReference type="InterPro" id="IPR034660">
    <property type="entry name" value="DinB/YfiT-like"/>
</dbReference>
<dbReference type="AlphaFoldDB" id="A0A2N8TEB9"/>
<protein>
    <submittedName>
        <fullName evidence="2">Damage-inducible protein DinB</fullName>
    </submittedName>
</protein>
<evidence type="ECO:0000313" key="3">
    <source>
        <dbReference type="Proteomes" id="UP000235943"/>
    </source>
</evidence>
<organism evidence="2 3">
    <name type="scientific">Streptomyces cahuitamycinicus</name>
    <dbReference type="NCBI Taxonomy" id="2070367"/>
    <lineage>
        <taxon>Bacteria</taxon>
        <taxon>Bacillati</taxon>
        <taxon>Actinomycetota</taxon>
        <taxon>Actinomycetes</taxon>
        <taxon>Kitasatosporales</taxon>
        <taxon>Streptomycetaceae</taxon>
        <taxon>Streptomyces</taxon>
    </lineage>
</organism>
<comment type="caution">
    <text evidence="2">The sequence shown here is derived from an EMBL/GenBank/DDBJ whole genome shotgun (WGS) entry which is preliminary data.</text>
</comment>
<dbReference type="InterPro" id="IPR024775">
    <property type="entry name" value="DinB-like"/>
</dbReference>
<dbReference type="Pfam" id="PF12867">
    <property type="entry name" value="DinB_2"/>
    <property type="match status" value="1"/>
</dbReference>
<evidence type="ECO:0000313" key="2">
    <source>
        <dbReference type="EMBL" id="PNG17376.1"/>
    </source>
</evidence>
<evidence type="ECO:0000259" key="1">
    <source>
        <dbReference type="Pfam" id="PF12867"/>
    </source>
</evidence>
<dbReference type="OrthoDB" id="5022306at2"/>